<protein>
    <recommendedName>
        <fullName evidence="2">histidine kinase</fullName>
        <ecNumber evidence="2">2.7.13.3</ecNumber>
    </recommendedName>
</protein>
<evidence type="ECO:0000259" key="10">
    <source>
        <dbReference type="PROSITE" id="PS50109"/>
    </source>
</evidence>
<dbReference type="CDD" id="cd00082">
    <property type="entry name" value="HisKA"/>
    <property type="match status" value="1"/>
</dbReference>
<dbReference type="Pfam" id="PF00989">
    <property type="entry name" value="PAS"/>
    <property type="match status" value="1"/>
</dbReference>
<dbReference type="Gene3D" id="3.30.450.20">
    <property type="entry name" value="PAS domain"/>
    <property type="match status" value="1"/>
</dbReference>
<dbReference type="InterPro" id="IPR035965">
    <property type="entry name" value="PAS-like_dom_sf"/>
</dbReference>
<dbReference type="RefSeq" id="WP_119549138.1">
    <property type="nucleotide sequence ID" value="NZ_QXIR01000038.1"/>
</dbReference>
<feature type="transmembrane region" description="Helical" evidence="9">
    <location>
        <begin position="66"/>
        <end position="86"/>
    </location>
</feature>
<dbReference type="Proteomes" id="UP000265801">
    <property type="component" value="Unassembled WGS sequence"/>
</dbReference>
<dbReference type="SUPFAM" id="SSF47384">
    <property type="entry name" value="Homodimeric domain of signal transducing histidine kinase"/>
    <property type="match status" value="1"/>
</dbReference>
<keyword evidence="4" id="KW-0808">Transferase</keyword>
<dbReference type="InterPro" id="IPR004358">
    <property type="entry name" value="Sig_transdc_His_kin-like_C"/>
</dbReference>
<keyword evidence="9" id="KW-0472">Membrane</keyword>
<dbReference type="PROSITE" id="PS50109">
    <property type="entry name" value="HIS_KIN"/>
    <property type="match status" value="1"/>
</dbReference>
<dbReference type="Pfam" id="PF02518">
    <property type="entry name" value="HATPase_c"/>
    <property type="match status" value="1"/>
</dbReference>
<evidence type="ECO:0000256" key="8">
    <source>
        <dbReference type="ARBA" id="ARBA00023012"/>
    </source>
</evidence>
<evidence type="ECO:0000256" key="2">
    <source>
        <dbReference type="ARBA" id="ARBA00012438"/>
    </source>
</evidence>
<evidence type="ECO:0000256" key="4">
    <source>
        <dbReference type="ARBA" id="ARBA00022679"/>
    </source>
</evidence>
<keyword evidence="13" id="KW-1185">Reference proteome</keyword>
<dbReference type="GO" id="GO:0005524">
    <property type="term" value="F:ATP binding"/>
    <property type="evidence" value="ECO:0007669"/>
    <property type="project" value="UniProtKB-KW"/>
</dbReference>
<dbReference type="InterPro" id="IPR003661">
    <property type="entry name" value="HisK_dim/P_dom"/>
</dbReference>
<keyword evidence="6" id="KW-0418">Kinase</keyword>
<dbReference type="GO" id="GO:0006355">
    <property type="term" value="P:regulation of DNA-templated transcription"/>
    <property type="evidence" value="ECO:0007669"/>
    <property type="project" value="InterPro"/>
</dbReference>
<sequence>MDFALLLSIAIIPLIISLSLMLQSRSPLSIGLSLFLLMLSFWQVEIALLYSHQILSLDTIDSLFRIFRAGPIMIMPIIYFFTYYLVRNNPGMTYYKKFFNRKLFWTMISYSVLVYAINFTSSGVQSYTWMPSRMLSHPHLLPVYGSFHITYIINIILVFVHTAFLLVISLKLGDRYYRAFYQKLVIGAVFIFVNGVISGFGTLPLYISSFNSILVAVVLFLGFFQMQAQNLNQANQSLAKQSSLLEEIMKNNPNFITVLNKDNRIIKMNDAMESLLACGKEEVVGQDFDRMKMAPFNLEIQEGETVRINCRDGENKYVQWGSKVLNQFDEESYTLYFGVDLTNQKMNEQLQLSSEKSKVIGELSASIAHEIRNPLTTIRGFIQVLKERNNEPQYEKIILEEIDRIDEVLKEMLLLARPEAQPQAEKGIMKIDVHKELCNIKILFNAVAAEQNKELILVNRLDNDRLAVFNPSHFKQVMLNILKNSFEATADKGKIKIKLDETDGNIRIRIIDNGKGISKDRLMRIGEPYYTNKEKGTGIGLTICFKLINDYSGVMRVFSKVGWGTITTILLKPASPEEEKEAESKSLQV</sequence>
<dbReference type="SMART" id="SM00387">
    <property type="entry name" value="HATPase_c"/>
    <property type="match status" value="1"/>
</dbReference>
<feature type="domain" description="PAS" evidence="11">
    <location>
        <begin position="241"/>
        <end position="286"/>
    </location>
</feature>
<dbReference type="EMBL" id="QXIR01000038">
    <property type="protein sequence ID" value="RIW28920.1"/>
    <property type="molecule type" value="Genomic_DNA"/>
</dbReference>
<dbReference type="AlphaFoldDB" id="A0A3A1QU99"/>
<evidence type="ECO:0000256" key="7">
    <source>
        <dbReference type="ARBA" id="ARBA00022840"/>
    </source>
</evidence>
<keyword evidence="9" id="KW-1133">Transmembrane helix</keyword>
<accession>A0A3A1QU99</accession>
<feature type="domain" description="Histidine kinase" evidence="10">
    <location>
        <begin position="366"/>
        <end position="575"/>
    </location>
</feature>
<dbReference type="PANTHER" id="PTHR43065:SF10">
    <property type="entry name" value="PEROXIDE STRESS-ACTIVATED HISTIDINE KINASE MAK3"/>
    <property type="match status" value="1"/>
</dbReference>
<dbReference type="InterPro" id="IPR005467">
    <property type="entry name" value="His_kinase_dom"/>
</dbReference>
<dbReference type="SMART" id="SM00388">
    <property type="entry name" value="HisKA"/>
    <property type="match status" value="1"/>
</dbReference>
<evidence type="ECO:0000313" key="12">
    <source>
        <dbReference type="EMBL" id="RIW28920.1"/>
    </source>
</evidence>
<feature type="transmembrane region" description="Helical" evidence="9">
    <location>
        <begin position="34"/>
        <end position="54"/>
    </location>
</feature>
<organism evidence="12 13">
    <name type="scientific">Bacillus salacetis</name>
    <dbReference type="NCBI Taxonomy" id="2315464"/>
    <lineage>
        <taxon>Bacteria</taxon>
        <taxon>Bacillati</taxon>
        <taxon>Bacillota</taxon>
        <taxon>Bacilli</taxon>
        <taxon>Bacillales</taxon>
        <taxon>Bacillaceae</taxon>
        <taxon>Bacillus</taxon>
    </lineage>
</organism>
<keyword evidence="9" id="KW-0812">Transmembrane</keyword>
<dbReference type="Gene3D" id="3.30.565.10">
    <property type="entry name" value="Histidine kinase-like ATPase, C-terminal domain"/>
    <property type="match status" value="1"/>
</dbReference>
<reference evidence="12 13" key="1">
    <citation type="submission" date="2018-09" db="EMBL/GenBank/DDBJ databases">
        <title>Bacillus saliacetes sp. nov., isolated from Thai shrimp paste (Ka-pi).</title>
        <authorList>
            <person name="Daroonpunt R."/>
            <person name="Tanasupawat S."/>
            <person name="Yiamsombut S."/>
        </authorList>
    </citation>
    <scope>NUCLEOTIDE SEQUENCE [LARGE SCALE GENOMIC DNA]</scope>
    <source>
        <strain evidence="12 13">SKP7-4</strain>
    </source>
</reference>
<keyword evidence="3" id="KW-0597">Phosphoprotein</keyword>
<evidence type="ECO:0000313" key="13">
    <source>
        <dbReference type="Proteomes" id="UP000265801"/>
    </source>
</evidence>
<dbReference type="GO" id="GO:0000155">
    <property type="term" value="F:phosphorelay sensor kinase activity"/>
    <property type="evidence" value="ECO:0007669"/>
    <property type="project" value="InterPro"/>
</dbReference>
<dbReference type="InterPro" id="IPR036097">
    <property type="entry name" value="HisK_dim/P_sf"/>
</dbReference>
<dbReference type="SUPFAM" id="SSF55874">
    <property type="entry name" value="ATPase domain of HSP90 chaperone/DNA topoisomerase II/histidine kinase"/>
    <property type="match status" value="1"/>
</dbReference>
<comment type="caution">
    <text evidence="12">The sequence shown here is derived from an EMBL/GenBank/DDBJ whole genome shotgun (WGS) entry which is preliminary data.</text>
</comment>
<name>A0A3A1QU99_9BACI</name>
<dbReference type="OrthoDB" id="9815750at2"/>
<dbReference type="InterPro" id="IPR036890">
    <property type="entry name" value="HATPase_C_sf"/>
</dbReference>
<dbReference type="InterPro" id="IPR000014">
    <property type="entry name" value="PAS"/>
</dbReference>
<dbReference type="PROSITE" id="PS50112">
    <property type="entry name" value="PAS"/>
    <property type="match status" value="1"/>
</dbReference>
<evidence type="ECO:0000259" key="11">
    <source>
        <dbReference type="PROSITE" id="PS50112"/>
    </source>
</evidence>
<dbReference type="PRINTS" id="PR00344">
    <property type="entry name" value="BCTRLSENSOR"/>
</dbReference>
<dbReference type="PANTHER" id="PTHR43065">
    <property type="entry name" value="SENSOR HISTIDINE KINASE"/>
    <property type="match status" value="1"/>
</dbReference>
<dbReference type="InterPro" id="IPR013767">
    <property type="entry name" value="PAS_fold"/>
</dbReference>
<dbReference type="SUPFAM" id="SSF55785">
    <property type="entry name" value="PYP-like sensor domain (PAS domain)"/>
    <property type="match status" value="1"/>
</dbReference>
<feature type="transmembrane region" description="Helical" evidence="9">
    <location>
        <begin position="180"/>
        <end position="197"/>
    </location>
</feature>
<evidence type="ECO:0000256" key="1">
    <source>
        <dbReference type="ARBA" id="ARBA00000085"/>
    </source>
</evidence>
<keyword evidence="5" id="KW-0547">Nucleotide-binding</keyword>
<comment type="catalytic activity">
    <reaction evidence="1">
        <text>ATP + protein L-histidine = ADP + protein N-phospho-L-histidine.</text>
        <dbReference type="EC" id="2.7.13.3"/>
    </reaction>
</comment>
<feature type="transmembrane region" description="Helical" evidence="9">
    <location>
        <begin position="149"/>
        <end position="168"/>
    </location>
</feature>
<proteinExistence type="predicted"/>
<dbReference type="SMART" id="SM00091">
    <property type="entry name" value="PAS"/>
    <property type="match status" value="1"/>
</dbReference>
<keyword evidence="8" id="KW-0902">Two-component regulatory system</keyword>
<feature type="transmembrane region" description="Helical" evidence="9">
    <location>
        <begin position="107"/>
        <end position="129"/>
    </location>
</feature>
<dbReference type="EC" id="2.7.13.3" evidence="2"/>
<feature type="transmembrane region" description="Helical" evidence="9">
    <location>
        <begin position="6"/>
        <end position="22"/>
    </location>
</feature>
<evidence type="ECO:0000256" key="5">
    <source>
        <dbReference type="ARBA" id="ARBA00022741"/>
    </source>
</evidence>
<evidence type="ECO:0000256" key="3">
    <source>
        <dbReference type="ARBA" id="ARBA00022553"/>
    </source>
</evidence>
<dbReference type="Gene3D" id="1.10.287.130">
    <property type="match status" value="1"/>
</dbReference>
<dbReference type="InterPro" id="IPR003594">
    <property type="entry name" value="HATPase_dom"/>
</dbReference>
<keyword evidence="7" id="KW-0067">ATP-binding</keyword>
<evidence type="ECO:0000256" key="9">
    <source>
        <dbReference type="SAM" id="Phobius"/>
    </source>
</evidence>
<evidence type="ECO:0000256" key="6">
    <source>
        <dbReference type="ARBA" id="ARBA00022777"/>
    </source>
</evidence>
<dbReference type="CDD" id="cd00130">
    <property type="entry name" value="PAS"/>
    <property type="match status" value="1"/>
</dbReference>
<gene>
    <name evidence="12" type="ORF">D3H55_20340</name>
</gene>
<dbReference type="Pfam" id="PF00512">
    <property type="entry name" value="HisKA"/>
    <property type="match status" value="1"/>
</dbReference>